<comment type="caution">
    <text evidence="1">The sequence shown here is derived from an EMBL/GenBank/DDBJ whole genome shotgun (WGS) entry which is preliminary data.</text>
</comment>
<sequence length="417" mass="47615">MASLSIPKRSQNLPQEIVDEVIDYFKGSSPALKTCSLVHPNWLHRARTHLFGCNFTFPPQSEVDQWEDELDSGVEFKERIEALIAEIRASPSLVTIVTSLTIDFAYADLIPVFFDPANLRLFSLFPFTSLRKILLKNIPRHRDKPLSCFQSGLSVVLNNNPALEYFAIENSVFDSSEFLELMCVSSNANHDLHSLSLGVRILGIESADSYLSSLPPVQARPCLNFLELEFDSEFLVYQFLAPLLKQSSPYFDLQVSKLSVPYNSWTDMRIYERVAQYCGPTITYLKLSIRPIFKTYHNWLSETVLDSLVNLVDVEMYSCDVDSQTSLFLEHFIHSALSRIRLLETFSITFNPWGKSRSNDFKKLMTSTVDDALSLIDEDDGRLKRVTLNIPSEISPDLVQQCLPTTFEKGWLKIVYF</sequence>
<protein>
    <recommendedName>
        <fullName evidence="3">F-box domain-containing protein</fullName>
    </recommendedName>
</protein>
<dbReference type="Proteomes" id="UP001498398">
    <property type="component" value="Unassembled WGS sequence"/>
</dbReference>
<gene>
    <name evidence="1" type="ORF">VKT23_018746</name>
</gene>
<reference evidence="1 2" key="1">
    <citation type="submission" date="2024-01" db="EMBL/GenBank/DDBJ databases">
        <title>A draft genome for the cacao thread blight pathogen Marasmiellus scandens.</title>
        <authorList>
            <person name="Baruah I.K."/>
            <person name="Leung J."/>
            <person name="Bukari Y."/>
            <person name="Amoako-Attah I."/>
            <person name="Meinhardt L.W."/>
            <person name="Bailey B.A."/>
            <person name="Cohen S.P."/>
        </authorList>
    </citation>
    <scope>NUCLEOTIDE SEQUENCE [LARGE SCALE GENOMIC DNA]</scope>
    <source>
        <strain evidence="1 2">GH-19</strain>
    </source>
</reference>
<name>A0ABR1IRM9_9AGAR</name>
<evidence type="ECO:0000313" key="2">
    <source>
        <dbReference type="Proteomes" id="UP001498398"/>
    </source>
</evidence>
<proteinExistence type="predicted"/>
<dbReference type="SUPFAM" id="SSF52047">
    <property type="entry name" value="RNI-like"/>
    <property type="match status" value="1"/>
</dbReference>
<dbReference type="EMBL" id="JBANRG010000088">
    <property type="protein sequence ID" value="KAK7437123.1"/>
    <property type="molecule type" value="Genomic_DNA"/>
</dbReference>
<accession>A0ABR1IRM9</accession>
<evidence type="ECO:0008006" key="3">
    <source>
        <dbReference type="Google" id="ProtNLM"/>
    </source>
</evidence>
<keyword evidence="2" id="KW-1185">Reference proteome</keyword>
<evidence type="ECO:0000313" key="1">
    <source>
        <dbReference type="EMBL" id="KAK7437123.1"/>
    </source>
</evidence>
<organism evidence="1 2">
    <name type="scientific">Marasmiellus scandens</name>
    <dbReference type="NCBI Taxonomy" id="2682957"/>
    <lineage>
        <taxon>Eukaryota</taxon>
        <taxon>Fungi</taxon>
        <taxon>Dikarya</taxon>
        <taxon>Basidiomycota</taxon>
        <taxon>Agaricomycotina</taxon>
        <taxon>Agaricomycetes</taxon>
        <taxon>Agaricomycetidae</taxon>
        <taxon>Agaricales</taxon>
        <taxon>Marasmiineae</taxon>
        <taxon>Omphalotaceae</taxon>
        <taxon>Marasmiellus</taxon>
    </lineage>
</organism>